<evidence type="ECO:0000313" key="2">
    <source>
        <dbReference type="Proteomes" id="UP000828390"/>
    </source>
</evidence>
<dbReference type="Proteomes" id="UP000828390">
    <property type="component" value="Unassembled WGS sequence"/>
</dbReference>
<keyword evidence="2" id="KW-1185">Reference proteome</keyword>
<comment type="caution">
    <text evidence="1">The sequence shown here is derived from an EMBL/GenBank/DDBJ whole genome shotgun (WGS) entry which is preliminary data.</text>
</comment>
<reference evidence="1" key="2">
    <citation type="submission" date="2020-11" db="EMBL/GenBank/DDBJ databases">
        <authorList>
            <person name="McCartney M.A."/>
            <person name="Auch B."/>
            <person name="Kono T."/>
            <person name="Mallez S."/>
            <person name="Becker A."/>
            <person name="Gohl D.M."/>
            <person name="Silverstein K.A.T."/>
            <person name="Koren S."/>
            <person name="Bechman K.B."/>
            <person name="Herman A."/>
            <person name="Abrahante J.E."/>
            <person name="Garbe J."/>
        </authorList>
    </citation>
    <scope>NUCLEOTIDE SEQUENCE</scope>
    <source>
        <strain evidence="1">Duluth1</strain>
        <tissue evidence="1">Whole animal</tissue>
    </source>
</reference>
<name>A0A9D4D152_DREPO</name>
<proteinExistence type="predicted"/>
<protein>
    <submittedName>
        <fullName evidence="1">Uncharacterized protein</fullName>
    </submittedName>
</protein>
<evidence type="ECO:0000313" key="1">
    <source>
        <dbReference type="EMBL" id="KAH3736227.1"/>
    </source>
</evidence>
<dbReference type="EMBL" id="JAIWYP010000011">
    <property type="protein sequence ID" value="KAH3736227.1"/>
    <property type="molecule type" value="Genomic_DNA"/>
</dbReference>
<accession>A0A9D4D152</accession>
<dbReference type="AlphaFoldDB" id="A0A9D4D152"/>
<organism evidence="1 2">
    <name type="scientific">Dreissena polymorpha</name>
    <name type="common">Zebra mussel</name>
    <name type="synonym">Mytilus polymorpha</name>
    <dbReference type="NCBI Taxonomy" id="45954"/>
    <lineage>
        <taxon>Eukaryota</taxon>
        <taxon>Metazoa</taxon>
        <taxon>Spiralia</taxon>
        <taxon>Lophotrochozoa</taxon>
        <taxon>Mollusca</taxon>
        <taxon>Bivalvia</taxon>
        <taxon>Autobranchia</taxon>
        <taxon>Heteroconchia</taxon>
        <taxon>Euheterodonta</taxon>
        <taxon>Imparidentia</taxon>
        <taxon>Neoheterodontei</taxon>
        <taxon>Myida</taxon>
        <taxon>Dreissenoidea</taxon>
        <taxon>Dreissenidae</taxon>
        <taxon>Dreissena</taxon>
    </lineage>
</organism>
<gene>
    <name evidence="1" type="ORF">DPMN_042790</name>
</gene>
<sequence length="86" mass="10091">MFRSTKGILHYTPFYKQVSGRVNFPWFCDNCLDKAIESVKTSKFIEDQCHDFLSKFQEKVENRFVKIEKDVNEVKQVLAGLKQVKG</sequence>
<reference evidence="1" key="1">
    <citation type="journal article" date="2019" name="bioRxiv">
        <title>The Genome of the Zebra Mussel, Dreissena polymorpha: A Resource for Invasive Species Research.</title>
        <authorList>
            <person name="McCartney M.A."/>
            <person name="Auch B."/>
            <person name="Kono T."/>
            <person name="Mallez S."/>
            <person name="Zhang Y."/>
            <person name="Obille A."/>
            <person name="Becker A."/>
            <person name="Abrahante J.E."/>
            <person name="Garbe J."/>
            <person name="Badalamenti J.P."/>
            <person name="Herman A."/>
            <person name="Mangelson H."/>
            <person name="Liachko I."/>
            <person name="Sullivan S."/>
            <person name="Sone E.D."/>
            <person name="Koren S."/>
            <person name="Silverstein K.A.T."/>
            <person name="Beckman K.B."/>
            <person name="Gohl D.M."/>
        </authorList>
    </citation>
    <scope>NUCLEOTIDE SEQUENCE</scope>
    <source>
        <strain evidence="1">Duluth1</strain>
        <tissue evidence="1">Whole animal</tissue>
    </source>
</reference>